<sequence>MAFSADNGTLFQLYDIFHPGMLDLYSNQCLSNPSLSLLQPNLMKGIIYEIIGVTYEILYLLCMIAMCQPKFLNIIAYRILFVIGCFDILGMIPNSLLPATWAVYSGLSISLAINRTIDFSWPNKQEALFGGRLIILWTGIPILYGLLLYSFLSPMLYHSPTASYYFGADPAKAQAPIIYPMNNGVMAFIILLLNIQMLRMMLIKNHTVMTKSQRVIMIQCLGISMSVLITGWLYVTMQFIAMPLFMINVANLCWQFSNGSMAIFYLLVNKSMRGEVLKLLRIPFNRQRVLPSLSDSRILYTLHSQSQPTV</sequence>
<name>A0AAF3F3D1_9BILA</name>
<feature type="transmembrane region" description="Helical" evidence="1">
    <location>
        <begin position="71"/>
        <end position="89"/>
    </location>
</feature>
<protein>
    <submittedName>
        <fullName evidence="3">Uncharacterized protein</fullName>
    </submittedName>
</protein>
<dbReference type="Pfam" id="PF10321">
    <property type="entry name" value="7TM_GPCR_Srt"/>
    <property type="match status" value="2"/>
</dbReference>
<reference evidence="3" key="1">
    <citation type="submission" date="2024-02" db="UniProtKB">
        <authorList>
            <consortium name="WormBaseParasite"/>
        </authorList>
    </citation>
    <scope>IDENTIFICATION</scope>
</reference>
<organism evidence="2 3">
    <name type="scientific">Mesorhabditis belari</name>
    <dbReference type="NCBI Taxonomy" id="2138241"/>
    <lineage>
        <taxon>Eukaryota</taxon>
        <taxon>Metazoa</taxon>
        <taxon>Ecdysozoa</taxon>
        <taxon>Nematoda</taxon>
        <taxon>Chromadorea</taxon>
        <taxon>Rhabditida</taxon>
        <taxon>Rhabditina</taxon>
        <taxon>Rhabditomorpha</taxon>
        <taxon>Rhabditoidea</taxon>
        <taxon>Rhabditidae</taxon>
        <taxon>Mesorhabditinae</taxon>
        <taxon>Mesorhabditis</taxon>
    </lineage>
</organism>
<dbReference type="WBParaSite" id="MBELARI_LOCUS21054">
    <property type="protein sequence ID" value="MBELARI_LOCUS21054"/>
    <property type="gene ID" value="MBELARI_LOCUS21054"/>
</dbReference>
<dbReference type="Proteomes" id="UP000887575">
    <property type="component" value="Unassembled WGS sequence"/>
</dbReference>
<evidence type="ECO:0000313" key="2">
    <source>
        <dbReference type="Proteomes" id="UP000887575"/>
    </source>
</evidence>
<dbReference type="InterPro" id="IPR019425">
    <property type="entry name" value="7TM_GPCR_serpentine_rcpt_Srt"/>
</dbReference>
<keyword evidence="1" id="KW-1133">Transmembrane helix</keyword>
<evidence type="ECO:0000313" key="3">
    <source>
        <dbReference type="WBParaSite" id="MBELARI_LOCUS21054"/>
    </source>
</evidence>
<feature type="transmembrane region" description="Helical" evidence="1">
    <location>
        <begin position="95"/>
        <end position="113"/>
    </location>
</feature>
<keyword evidence="1" id="KW-0472">Membrane</keyword>
<evidence type="ECO:0000256" key="1">
    <source>
        <dbReference type="SAM" id="Phobius"/>
    </source>
</evidence>
<feature type="transmembrane region" description="Helical" evidence="1">
    <location>
        <begin position="215"/>
        <end position="234"/>
    </location>
</feature>
<feature type="transmembrane region" description="Helical" evidence="1">
    <location>
        <begin position="45"/>
        <end position="64"/>
    </location>
</feature>
<keyword evidence="1" id="KW-0812">Transmembrane</keyword>
<feature type="transmembrane region" description="Helical" evidence="1">
    <location>
        <begin position="240"/>
        <end position="268"/>
    </location>
</feature>
<dbReference type="AlphaFoldDB" id="A0AAF3F3D1"/>
<dbReference type="SUPFAM" id="SSF81321">
    <property type="entry name" value="Family A G protein-coupled receptor-like"/>
    <property type="match status" value="1"/>
</dbReference>
<proteinExistence type="predicted"/>
<keyword evidence="2" id="KW-1185">Reference proteome</keyword>
<dbReference type="PANTHER" id="PTHR23021">
    <property type="entry name" value="SERPENTINE RECEPTOR, CLASS T"/>
    <property type="match status" value="1"/>
</dbReference>
<feature type="transmembrane region" description="Helical" evidence="1">
    <location>
        <begin position="134"/>
        <end position="157"/>
    </location>
</feature>
<feature type="transmembrane region" description="Helical" evidence="1">
    <location>
        <begin position="177"/>
        <end position="195"/>
    </location>
</feature>
<accession>A0AAF3F3D1</accession>